<dbReference type="Proteomes" id="UP000002058">
    <property type="component" value="Unassembled WGS sequence"/>
</dbReference>
<evidence type="ECO:0000256" key="1">
    <source>
        <dbReference type="ARBA" id="ARBA00005234"/>
    </source>
</evidence>
<keyword evidence="3" id="KW-0645">Protease</keyword>
<dbReference type="GO" id="GO:0016926">
    <property type="term" value="P:protein desumoylation"/>
    <property type="evidence" value="ECO:0007669"/>
    <property type="project" value="TreeGrafter"/>
</dbReference>
<dbReference type="VEuPathDB" id="FungiDB:UREG_03895"/>
<feature type="compositionally biased region" description="Basic and acidic residues" evidence="6">
    <location>
        <begin position="701"/>
        <end position="727"/>
    </location>
</feature>
<feature type="compositionally biased region" description="Basic and acidic residues" evidence="6">
    <location>
        <begin position="994"/>
        <end position="1012"/>
    </location>
</feature>
<dbReference type="InterPro" id="IPR038765">
    <property type="entry name" value="Papain-like_cys_pep_sf"/>
</dbReference>
<feature type="region of interest" description="Disordered" evidence="6">
    <location>
        <begin position="33"/>
        <end position="192"/>
    </location>
</feature>
<keyword evidence="4" id="KW-0833">Ubl conjugation pathway</keyword>
<feature type="compositionally biased region" description="Polar residues" evidence="6">
    <location>
        <begin position="1102"/>
        <end position="1114"/>
    </location>
</feature>
<accession>C4JM37</accession>
<evidence type="ECO:0000313" key="9">
    <source>
        <dbReference type="Proteomes" id="UP000002058"/>
    </source>
</evidence>
<feature type="region of interest" description="Disordered" evidence="6">
    <location>
        <begin position="968"/>
        <end position="1121"/>
    </location>
</feature>
<dbReference type="GO" id="GO:0005737">
    <property type="term" value="C:cytoplasm"/>
    <property type="evidence" value="ECO:0007669"/>
    <property type="project" value="TreeGrafter"/>
</dbReference>
<feature type="region of interest" description="Disordered" evidence="6">
    <location>
        <begin position="1"/>
        <end position="21"/>
    </location>
</feature>
<dbReference type="GO" id="GO:0070139">
    <property type="term" value="F:SUMO-specific endopeptidase activity"/>
    <property type="evidence" value="ECO:0007669"/>
    <property type="project" value="TreeGrafter"/>
</dbReference>
<dbReference type="HOGENOM" id="CLU_007167_0_0_1"/>
<keyword evidence="5" id="KW-0378">Hydrolase</keyword>
<evidence type="ECO:0000256" key="4">
    <source>
        <dbReference type="ARBA" id="ARBA00022786"/>
    </source>
</evidence>
<comment type="similarity">
    <text evidence="1">Belongs to the peptidase C48 family.</text>
</comment>
<dbReference type="eggNOG" id="KOG0779">
    <property type="taxonomic scope" value="Eukaryota"/>
</dbReference>
<feature type="compositionally biased region" description="Basic residues" evidence="6">
    <location>
        <begin position="807"/>
        <end position="817"/>
    </location>
</feature>
<feature type="domain" description="Ubiquitin-like protease family profile" evidence="7">
    <location>
        <begin position="581"/>
        <end position="897"/>
    </location>
</feature>
<evidence type="ECO:0000259" key="7">
    <source>
        <dbReference type="PROSITE" id="PS50600"/>
    </source>
</evidence>
<dbReference type="PROSITE" id="PS50600">
    <property type="entry name" value="ULP_PROTEASE"/>
    <property type="match status" value="1"/>
</dbReference>
<dbReference type="EMBL" id="CH476616">
    <property type="protein sequence ID" value="EEP79049.1"/>
    <property type="molecule type" value="Genomic_DNA"/>
</dbReference>
<evidence type="ECO:0000313" key="8">
    <source>
        <dbReference type="EMBL" id="EEP79049.1"/>
    </source>
</evidence>
<dbReference type="SUPFAM" id="SSF54001">
    <property type="entry name" value="Cysteine proteinases"/>
    <property type="match status" value="1"/>
</dbReference>
<dbReference type="RefSeq" id="XP_002544378.1">
    <property type="nucleotide sequence ID" value="XM_002544332.1"/>
</dbReference>
<dbReference type="GO" id="GO:0006508">
    <property type="term" value="P:proteolysis"/>
    <property type="evidence" value="ECO:0007669"/>
    <property type="project" value="UniProtKB-KW"/>
</dbReference>
<name>C4JM37_UNCRE</name>
<gene>
    <name evidence="8" type="ORF">UREG_03895</name>
</gene>
<feature type="compositionally biased region" description="Basic and acidic residues" evidence="6">
    <location>
        <begin position="767"/>
        <end position="779"/>
    </location>
</feature>
<evidence type="ECO:0000256" key="3">
    <source>
        <dbReference type="ARBA" id="ARBA00022670"/>
    </source>
</evidence>
<dbReference type="GeneID" id="8441492"/>
<protein>
    <recommendedName>
        <fullName evidence="7">Ubiquitin-like protease family profile domain-containing protein</fullName>
    </recommendedName>
</protein>
<organism evidence="8 9">
    <name type="scientific">Uncinocarpus reesii (strain UAMH 1704)</name>
    <dbReference type="NCBI Taxonomy" id="336963"/>
    <lineage>
        <taxon>Eukaryota</taxon>
        <taxon>Fungi</taxon>
        <taxon>Dikarya</taxon>
        <taxon>Ascomycota</taxon>
        <taxon>Pezizomycotina</taxon>
        <taxon>Eurotiomycetes</taxon>
        <taxon>Eurotiomycetidae</taxon>
        <taxon>Onygenales</taxon>
        <taxon>Onygenaceae</taxon>
        <taxon>Uncinocarpus</taxon>
    </lineage>
</organism>
<dbReference type="OrthoDB" id="442460at2759"/>
<feature type="compositionally biased region" description="Basic residues" evidence="6">
    <location>
        <begin position="208"/>
        <end position="218"/>
    </location>
</feature>
<dbReference type="STRING" id="336963.C4JM37"/>
<dbReference type="GO" id="GO:0005634">
    <property type="term" value="C:nucleus"/>
    <property type="evidence" value="ECO:0007669"/>
    <property type="project" value="TreeGrafter"/>
</dbReference>
<dbReference type="Gene3D" id="3.40.395.10">
    <property type="entry name" value="Adenoviral Proteinase, Chain A"/>
    <property type="match status" value="1"/>
</dbReference>
<feature type="compositionally biased region" description="Polar residues" evidence="6">
    <location>
        <begin position="973"/>
        <end position="984"/>
    </location>
</feature>
<dbReference type="Pfam" id="PF02902">
    <property type="entry name" value="Peptidase_C48"/>
    <property type="match status" value="2"/>
</dbReference>
<feature type="region of interest" description="Disordered" evidence="6">
    <location>
        <begin position="425"/>
        <end position="487"/>
    </location>
</feature>
<feature type="compositionally biased region" description="Low complexity" evidence="6">
    <location>
        <begin position="229"/>
        <end position="243"/>
    </location>
</feature>
<dbReference type="PANTHER" id="PTHR46896:SF3">
    <property type="entry name" value="FI06413P-RELATED"/>
    <property type="match status" value="1"/>
</dbReference>
<feature type="region of interest" description="Disordered" evidence="6">
    <location>
        <begin position="694"/>
        <end position="824"/>
    </location>
</feature>
<proteinExistence type="inferred from homology"/>
<dbReference type="InterPro" id="IPR003653">
    <property type="entry name" value="Peptidase_C48_C"/>
</dbReference>
<dbReference type="OMA" id="ESAHWYV"/>
<dbReference type="AlphaFoldDB" id="C4JM37"/>
<dbReference type="KEGG" id="ure:UREG_03895"/>
<dbReference type="PANTHER" id="PTHR46896">
    <property type="entry name" value="SENTRIN-SPECIFIC PROTEASE"/>
    <property type="match status" value="1"/>
</dbReference>
<feature type="compositionally biased region" description="Basic and acidic residues" evidence="6">
    <location>
        <begin position="257"/>
        <end position="268"/>
    </location>
</feature>
<feature type="compositionally biased region" description="Basic and acidic residues" evidence="6">
    <location>
        <begin position="440"/>
        <end position="451"/>
    </location>
</feature>
<feature type="region of interest" description="Disordered" evidence="6">
    <location>
        <begin position="529"/>
        <end position="561"/>
    </location>
</feature>
<evidence type="ECO:0000256" key="2">
    <source>
        <dbReference type="ARBA" id="ARBA00022553"/>
    </source>
</evidence>
<feature type="compositionally biased region" description="Low complexity" evidence="6">
    <location>
        <begin position="52"/>
        <end position="67"/>
    </location>
</feature>
<feature type="region of interest" description="Disordered" evidence="6">
    <location>
        <begin position="204"/>
        <end position="314"/>
    </location>
</feature>
<keyword evidence="2" id="KW-0597">Phosphoprotein</keyword>
<evidence type="ECO:0000256" key="6">
    <source>
        <dbReference type="SAM" id="MobiDB-lite"/>
    </source>
</evidence>
<sequence>MGKLIQGRYSRVPSEGEKKQLADERRLFGDYVPIHDPGSVRISIPGTSTANKPKPASAAKSFSVFKPTNTLGTRPSKPAPRPANSNIYSPYFCSKPILETSPTSDHSERPRKKQKTETSKDVIELDDEKTTGPAPSLTKLVSPIRSPVRSPAYQKQRAIPSTSEYWETEKATHPSTLPVKSKKGWVGRVGDDPEEFDVESFVKEATKERKRTTSRNKSKALLPETNAKMGSFMSAMEASMSSRDSGRIDGDGAISESEERRLVQRESPDELQGETTVDDSWRKNAERIVSPSNIRPTSFPAVQKNRKEPRRQSSRESTFSVCLFRYGDDEMTGTMRLIVDRKRVTLSLKPSQNSANAKSYDIKKTISVYYDEKDNLPKLRLKFSKAKDTADSADMIFLTGKDRSRFCLLIKTWWMDKMFSLATPTETIDEPPSRLKRHPLKEISSDKEDKISQTPNQKRVKLSDSLVNGSADRSAETTAPGKMQRIESVCIPRAQDSRVESFDSFSHSHPKAVNSGEAVRIPVKTYKSPRTTVHATRSKTRRQRADIDSDGDVPSESSYGRGQWKRWSKPLLYPKVGKKRAEVEAHDLARLKDGEFLNDNLIELYIRFLEHHLERQHPETFKRMYFFNSFFYASLTNTSRGKKGINYLGVEKWTRSVDIFSRDYVVVPINENAHWYMAIICNLPALFDSAPKKQKSVQETMARDEENASGEHETSNLHTTDDGHETPHSTSSDEQSDIGKDRNLTKSFGSMALSDKTTESPFGVTESPRETELTDKDEWPNDDEYSALISRTKQPAMERSLDEKTSKSKSKKKRGQKHPPLQKYETKQPIIITFDSLGCSRSPTSRTLREYLEEEAKSKRAVDIDVKEVKGMTAKQIPLQPNFSDCGLYLLAYLEKFVQDPDSFVKKLLQREMDAKNDWPNLRSGVLRRRLRGFLDQLYEEESGKQDGPLLVDSKPLNILLVDADADKRKSQSKNCSEASTSSPKPLEAPQASLHKEALRPLADHDGPQGDRRARKVSRPTTPVKGSLSSRGKEAKSDSGLVDITIGTEPPKSPDSLLNDIEAAVWSGSTDRKPQKYKSIVEIPRTPSPEVQSIQRDRSSSERILNSPLLSSPSKRVKRSR</sequence>
<evidence type="ECO:0000256" key="5">
    <source>
        <dbReference type="ARBA" id="ARBA00022801"/>
    </source>
</evidence>
<keyword evidence="9" id="KW-1185">Reference proteome</keyword>
<dbReference type="InParanoid" id="C4JM37"/>
<reference evidence="9" key="1">
    <citation type="journal article" date="2009" name="Genome Res.">
        <title>Comparative genomic analyses of the human fungal pathogens Coccidioides and their relatives.</title>
        <authorList>
            <person name="Sharpton T.J."/>
            <person name="Stajich J.E."/>
            <person name="Rounsley S.D."/>
            <person name="Gardner M.J."/>
            <person name="Wortman J.R."/>
            <person name="Jordar V.S."/>
            <person name="Maiti R."/>
            <person name="Kodira C.D."/>
            <person name="Neafsey D.E."/>
            <person name="Zeng Q."/>
            <person name="Hung C.-Y."/>
            <person name="McMahan C."/>
            <person name="Muszewska A."/>
            <person name="Grynberg M."/>
            <person name="Mandel M.A."/>
            <person name="Kellner E.M."/>
            <person name="Barker B.M."/>
            <person name="Galgiani J.N."/>
            <person name="Orbach M.J."/>
            <person name="Kirkland T.N."/>
            <person name="Cole G.T."/>
            <person name="Henn M.R."/>
            <person name="Birren B.W."/>
            <person name="Taylor J.W."/>
        </authorList>
    </citation>
    <scope>NUCLEOTIDE SEQUENCE [LARGE SCALE GENOMIC DNA]</scope>
    <source>
        <strain evidence="9">UAMH 1704</strain>
    </source>
</reference>
<dbReference type="InterPro" id="IPR051947">
    <property type="entry name" value="Sentrin-specific_protease"/>
</dbReference>